<dbReference type="InterPro" id="IPR036812">
    <property type="entry name" value="NAD(P)_OxRdtase_dom_sf"/>
</dbReference>
<accession>A0A3D8QEH2</accession>
<dbReference type="PANTHER" id="PTHR43364:SF9">
    <property type="entry name" value="OXIDOREDUCTASE"/>
    <property type="match status" value="1"/>
</dbReference>
<comment type="similarity">
    <text evidence="1">Belongs to the aldo/keto reductase family.</text>
</comment>
<evidence type="ECO:0000313" key="6">
    <source>
        <dbReference type="Proteomes" id="UP000256328"/>
    </source>
</evidence>
<keyword evidence="3" id="KW-0560">Oxidoreductase</keyword>
<dbReference type="Proteomes" id="UP000256328">
    <property type="component" value="Unassembled WGS sequence"/>
</dbReference>
<evidence type="ECO:0000259" key="4">
    <source>
        <dbReference type="Pfam" id="PF00248"/>
    </source>
</evidence>
<gene>
    <name evidence="5" type="ORF">BP5796_11848</name>
</gene>
<sequence length="357" mass="40028">MAATKFPAALQASIDATKVTYTQLGSSGLRISVPILGTMSLGTSKWMDWVADEEETLQVLKGAWDRGLNTWDTANMYSNGVTEELIGKAIKTFEIPRHKLILMTKCFHAVGEQFGLIDTKYPAMRNTKDYVNQCGLSRAAIFNAVEASLRRLETAYIDVLQIHRYDQSIKPEETMKALHDLVQSGKVRYIGASSMWAYQFASLQFTAEKNGWTQFISMQNQYNVRYREEEREMNKFCKETGVGLLAWSPNSGGLLTRPLTAEETIRSQGPMGAFFAKVTDADKEIVNRVQKTAEERKWTMSQVALAWLIQKGHIPIVGCGTVERLDEACAVTGKVLTAEEMKFLEEPYAPTRVTGHV</sequence>
<dbReference type="Pfam" id="PF00248">
    <property type="entry name" value="Aldo_ket_red"/>
    <property type="match status" value="1"/>
</dbReference>
<comment type="caution">
    <text evidence="5">The sequence shown here is derived from an EMBL/GenBank/DDBJ whole genome shotgun (WGS) entry which is preliminary data.</text>
</comment>
<dbReference type="PANTHER" id="PTHR43364">
    <property type="entry name" value="NADH-SPECIFIC METHYLGLYOXAL REDUCTASE-RELATED"/>
    <property type="match status" value="1"/>
</dbReference>
<organism evidence="5 6">
    <name type="scientific">Coleophoma crateriformis</name>
    <dbReference type="NCBI Taxonomy" id="565419"/>
    <lineage>
        <taxon>Eukaryota</taxon>
        <taxon>Fungi</taxon>
        <taxon>Dikarya</taxon>
        <taxon>Ascomycota</taxon>
        <taxon>Pezizomycotina</taxon>
        <taxon>Leotiomycetes</taxon>
        <taxon>Helotiales</taxon>
        <taxon>Dermateaceae</taxon>
        <taxon>Coleophoma</taxon>
    </lineage>
</organism>
<dbReference type="FunFam" id="3.20.20.100:FF:000004">
    <property type="entry name" value="Oxidoreductase, aldo/keto reductase"/>
    <property type="match status" value="1"/>
</dbReference>
<keyword evidence="2" id="KW-0521">NADP</keyword>
<dbReference type="CDD" id="cd19079">
    <property type="entry name" value="AKR_EcYajO-like"/>
    <property type="match status" value="1"/>
</dbReference>
<dbReference type="OrthoDB" id="48988at2759"/>
<keyword evidence="6" id="KW-1185">Reference proteome</keyword>
<protein>
    <submittedName>
        <fullName evidence="5">Putative aldo-keto reductase-1</fullName>
    </submittedName>
</protein>
<evidence type="ECO:0000256" key="1">
    <source>
        <dbReference type="ARBA" id="ARBA00007905"/>
    </source>
</evidence>
<name>A0A3D8QEH2_9HELO</name>
<dbReference type="Gene3D" id="3.20.20.100">
    <property type="entry name" value="NADP-dependent oxidoreductase domain"/>
    <property type="match status" value="1"/>
</dbReference>
<feature type="domain" description="NADP-dependent oxidoreductase" evidence="4">
    <location>
        <begin position="35"/>
        <end position="346"/>
    </location>
</feature>
<reference evidence="5 6" key="1">
    <citation type="journal article" date="2018" name="IMA Fungus">
        <title>IMA Genome-F 9: Draft genome sequence of Annulohypoxylon stygium, Aspergillus mulundensis, Berkeleyomyces basicola (syn. Thielaviopsis basicola), Ceratocystis smalleyi, two Cercospora beticola strains, Coleophoma cylindrospora, Fusarium fracticaudum, Phialophora cf. hyalina, and Morchella septimelata.</title>
        <authorList>
            <person name="Wingfield B.D."/>
            <person name="Bills G.F."/>
            <person name="Dong Y."/>
            <person name="Huang W."/>
            <person name="Nel W.J."/>
            <person name="Swalarsk-Parry B.S."/>
            <person name="Vaghefi N."/>
            <person name="Wilken P.M."/>
            <person name="An Z."/>
            <person name="de Beer Z.W."/>
            <person name="De Vos L."/>
            <person name="Chen L."/>
            <person name="Duong T.A."/>
            <person name="Gao Y."/>
            <person name="Hammerbacher A."/>
            <person name="Kikkert J.R."/>
            <person name="Li Y."/>
            <person name="Li H."/>
            <person name="Li K."/>
            <person name="Li Q."/>
            <person name="Liu X."/>
            <person name="Ma X."/>
            <person name="Naidoo K."/>
            <person name="Pethybridge S.J."/>
            <person name="Sun J."/>
            <person name="Steenkamp E.T."/>
            <person name="van der Nest M.A."/>
            <person name="van Wyk S."/>
            <person name="Wingfield M.J."/>
            <person name="Xiong C."/>
            <person name="Yue Q."/>
            <person name="Zhang X."/>
        </authorList>
    </citation>
    <scope>NUCLEOTIDE SEQUENCE [LARGE SCALE GENOMIC DNA]</scope>
    <source>
        <strain evidence="5 6">BP5796</strain>
    </source>
</reference>
<evidence type="ECO:0000256" key="3">
    <source>
        <dbReference type="ARBA" id="ARBA00023002"/>
    </source>
</evidence>
<dbReference type="InterPro" id="IPR023210">
    <property type="entry name" value="NADP_OxRdtase_dom"/>
</dbReference>
<dbReference type="SUPFAM" id="SSF51430">
    <property type="entry name" value="NAD(P)-linked oxidoreductase"/>
    <property type="match status" value="1"/>
</dbReference>
<dbReference type="AlphaFoldDB" id="A0A3D8QEH2"/>
<evidence type="ECO:0000256" key="2">
    <source>
        <dbReference type="ARBA" id="ARBA00022857"/>
    </source>
</evidence>
<dbReference type="InterPro" id="IPR050523">
    <property type="entry name" value="AKR_Detox_Biosynth"/>
</dbReference>
<dbReference type="GO" id="GO:0016491">
    <property type="term" value="F:oxidoreductase activity"/>
    <property type="evidence" value="ECO:0007669"/>
    <property type="project" value="UniProtKB-KW"/>
</dbReference>
<proteinExistence type="inferred from homology"/>
<evidence type="ECO:0000313" key="5">
    <source>
        <dbReference type="EMBL" id="RDW60242.1"/>
    </source>
</evidence>
<dbReference type="EMBL" id="PDLN01000019">
    <property type="protein sequence ID" value="RDW60242.1"/>
    <property type="molecule type" value="Genomic_DNA"/>
</dbReference>
<dbReference type="GO" id="GO:0005829">
    <property type="term" value="C:cytosol"/>
    <property type="evidence" value="ECO:0007669"/>
    <property type="project" value="UniProtKB-ARBA"/>
</dbReference>